<dbReference type="Gene3D" id="1.10.238.160">
    <property type="match status" value="1"/>
</dbReference>
<dbReference type="InterPro" id="IPR010260">
    <property type="entry name" value="AlpA"/>
</dbReference>
<evidence type="ECO:0000313" key="1">
    <source>
        <dbReference type="EMBL" id="BCA94340.1"/>
    </source>
</evidence>
<gene>
    <name evidence="1" type="ORF">TUM19329_07010</name>
</gene>
<accession>A0A6F8T2F5</accession>
<dbReference type="SUPFAM" id="SSF46955">
    <property type="entry name" value="Putative DNA-binding domain"/>
    <property type="match status" value="1"/>
</dbReference>
<dbReference type="AlphaFoldDB" id="A0A6F8T2F5"/>
<sequence>MNQSQIAQISHVEEITGFHRSNLRRWWKEGKFPPPHKLNGTTLVWQVETIKHWVKENIPKIHI</sequence>
<keyword evidence="2" id="KW-1185">Reference proteome</keyword>
<name>A0A6F8T2F5_9GAMM</name>
<organism evidence="1 2">
    <name type="scientific">Legionella antarctica</name>
    <dbReference type="NCBI Taxonomy" id="2708020"/>
    <lineage>
        <taxon>Bacteria</taxon>
        <taxon>Pseudomonadati</taxon>
        <taxon>Pseudomonadota</taxon>
        <taxon>Gammaproteobacteria</taxon>
        <taxon>Legionellales</taxon>
        <taxon>Legionellaceae</taxon>
        <taxon>Legionella</taxon>
    </lineage>
</organism>
<protein>
    <submittedName>
        <fullName evidence="1">AlpA family phage regulatory protein</fullName>
    </submittedName>
</protein>
<dbReference type="EMBL" id="AP022839">
    <property type="protein sequence ID" value="BCA94340.1"/>
    <property type="molecule type" value="Genomic_DNA"/>
</dbReference>
<evidence type="ECO:0000313" key="2">
    <source>
        <dbReference type="Proteomes" id="UP000502894"/>
    </source>
</evidence>
<reference evidence="1" key="1">
    <citation type="journal article" date="2020" name="Microbiol. Resour. Announc.">
        <title>Complete Genome Sequence of Novel Psychrotolerant Legionella Strain TUM19329, Isolated from Antarctic Lake Sediment.</title>
        <authorList>
            <person name="Shimada S."/>
            <person name="Nakai R."/>
            <person name="Aoki K."/>
            <person name="Shimoeda N."/>
            <person name="Ohno G."/>
            <person name="Miyazaki Y."/>
            <person name="Kudoh S."/>
            <person name="Imura S."/>
            <person name="Watanabe K."/>
            <person name="Ishii Y."/>
            <person name="Tateda K."/>
        </authorList>
    </citation>
    <scope>NUCLEOTIDE SEQUENCE [LARGE SCALE GENOMIC DNA]</scope>
    <source>
        <strain evidence="1">TUM19329</strain>
    </source>
</reference>
<dbReference type="KEGG" id="lant:TUM19329_07010"/>
<dbReference type="Pfam" id="PF05930">
    <property type="entry name" value="Phage_AlpA"/>
    <property type="match status" value="1"/>
</dbReference>
<dbReference type="InterPro" id="IPR009061">
    <property type="entry name" value="DNA-bd_dom_put_sf"/>
</dbReference>
<dbReference type="Proteomes" id="UP000502894">
    <property type="component" value="Chromosome"/>
</dbReference>
<dbReference type="RefSeq" id="WP_173236274.1">
    <property type="nucleotide sequence ID" value="NZ_AP022839.1"/>
</dbReference>
<proteinExistence type="predicted"/>